<dbReference type="InterPro" id="IPR001375">
    <property type="entry name" value="Peptidase_S9_cat"/>
</dbReference>
<reference evidence="3 4" key="1">
    <citation type="submission" date="2017-11" db="EMBL/GenBank/DDBJ databases">
        <title>Complete genome sequence of Herbaspirillum rubrisubalbicans DSM 11543.</title>
        <authorList>
            <person name="Chen M."/>
            <person name="An Q."/>
        </authorList>
    </citation>
    <scope>NUCLEOTIDE SEQUENCE [LARGE SCALE GENOMIC DNA]</scope>
    <source>
        <strain evidence="3 4">DSM 11543</strain>
    </source>
</reference>
<dbReference type="AlphaFoldDB" id="A0AAD0UFC3"/>
<keyword evidence="1" id="KW-0378">Hydrolase</keyword>
<dbReference type="Pfam" id="PF00326">
    <property type="entry name" value="Peptidase_S9"/>
    <property type="match status" value="1"/>
</dbReference>
<protein>
    <recommendedName>
        <fullName evidence="2">Peptidase S9 prolyl oligopeptidase catalytic domain-containing protein</fullName>
    </recommendedName>
</protein>
<gene>
    <name evidence="3" type="ORF">RC54_23115</name>
</gene>
<dbReference type="Proteomes" id="UP000269199">
    <property type="component" value="Chromosome"/>
</dbReference>
<accession>A0AAD0UFC3</accession>
<sequence length="571" mass="60882">MMPVTPILAWAGRHVACTVLLMEESAVRRLFIGLMHPMRVILCATLALLLISPASGQSSDAPAAAWSMQTLSYRASDGRAVSLTLALSVGVPAPASVVLVAGSADQPNIVAGKLNSFSPWVRAAGLLAQRGIEVVYMDAASDANGRSTIQRSQELARDLRQAAGYLHERFAGVPLAYGSYGNAGQPLLDFLKSESGTPQAIVVSGDFQKARTTNWSALSGRVTLVAVPSAKCTAIPFYEQQWVASQQHLRLIQANYPEPEKTIGCGKGRQASLTGLEVPFADLVADLLAGRTVADFIGSPTAQVAWREQVMRYAIPGEDIHLEMTLLLPDGAGPFPVMIFSHGDVEMDSSSIRYKQRLRDMTVAAEFLRNGVAVAFPARRGVGMSEGLYQQSWSRADGDALYAARRHAADVLPAIEMLRTLPQLDGSRMIIAGQSAGGYTTMYLASLNLPGVIGAINFSGGRNDNGGFGSSALIPTMIRGFGESGKTTRTPMLWIFAEQDSRYPVTTIKACHDAFTAAGGRATLVIVPYNGHDGHFIYHYPAAWRASLDTYLGQIGLPAPTATPARAATSG</sequence>
<evidence type="ECO:0000259" key="2">
    <source>
        <dbReference type="Pfam" id="PF00326"/>
    </source>
</evidence>
<dbReference type="GO" id="GO:0052689">
    <property type="term" value="F:carboxylic ester hydrolase activity"/>
    <property type="evidence" value="ECO:0007669"/>
    <property type="project" value="UniProtKB-ARBA"/>
</dbReference>
<evidence type="ECO:0000313" key="3">
    <source>
        <dbReference type="EMBL" id="AYR26530.1"/>
    </source>
</evidence>
<dbReference type="RefSeq" id="WP_061788493.1">
    <property type="nucleotide sequence ID" value="NZ_CP024996.1"/>
</dbReference>
<dbReference type="Gene3D" id="3.40.50.1820">
    <property type="entry name" value="alpha/beta hydrolase"/>
    <property type="match status" value="1"/>
</dbReference>
<organism evidence="3 4">
    <name type="scientific">Herbaspirillum rubrisubalbicans</name>
    <dbReference type="NCBI Taxonomy" id="80842"/>
    <lineage>
        <taxon>Bacteria</taxon>
        <taxon>Pseudomonadati</taxon>
        <taxon>Pseudomonadota</taxon>
        <taxon>Betaproteobacteria</taxon>
        <taxon>Burkholderiales</taxon>
        <taxon>Oxalobacteraceae</taxon>
        <taxon>Herbaspirillum</taxon>
    </lineage>
</organism>
<dbReference type="InterPro" id="IPR029058">
    <property type="entry name" value="AB_hydrolase_fold"/>
</dbReference>
<proteinExistence type="predicted"/>
<dbReference type="InterPro" id="IPR050261">
    <property type="entry name" value="FrsA_esterase"/>
</dbReference>
<dbReference type="GO" id="GO:0006508">
    <property type="term" value="P:proteolysis"/>
    <property type="evidence" value="ECO:0007669"/>
    <property type="project" value="InterPro"/>
</dbReference>
<feature type="domain" description="Peptidase S9 prolyl oligopeptidase catalytic" evidence="2">
    <location>
        <begin position="367"/>
        <end position="445"/>
    </location>
</feature>
<dbReference type="EMBL" id="CP024996">
    <property type="protein sequence ID" value="AYR26530.1"/>
    <property type="molecule type" value="Genomic_DNA"/>
</dbReference>
<evidence type="ECO:0000256" key="1">
    <source>
        <dbReference type="ARBA" id="ARBA00022801"/>
    </source>
</evidence>
<dbReference type="PANTHER" id="PTHR22946:SF9">
    <property type="entry name" value="POLYKETIDE TRANSFERASE AF380"/>
    <property type="match status" value="1"/>
</dbReference>
<dbReference type="GO" id="GO:0008236">
    <property type="term" value="F:serine-type peptidase activity"/>
    <property type="evidence" value="ECO:0007669"/>
    <property type="project" value="InterPro"/>
</dbReference>
<dbReference type="PANTHER" id="PTHR22946">
    <property type="entry name" value="DIENELACTONE HYDROLASE DOMAIN-CONTAINING PROTEIN-RELATED"/>
    <property type="match status" value="1"/>
</dbReference>
<dbReference type="SUPFAM" id="SSF53474">
    <property type="entry name" value="alpha/beta-Hydrolases"/>
    <property type="match status" value="2"/>
</dbReference>
<name>A0AAD0UFC3_9BURK</name>
<evidence type="ECO:0000313" key="4">
    <source>
        <dbReference type="Proteomes" id="UP000269199"/>
    </source>
</evidence>